<dbReference type="InterPro" id="IPR008964">
    <property type="entry name" value="Invasin/intimin_cell_adhesion"/>
</dbReference>
<feature type="region of interest" description="Disordered" evidence="1">
    <location>
        <begin position="936"/>
        <end position="995"/>
    </location>
</feature>
<reference evidence="5 6" key="1">
    <citation type="submission" date="2015-11" db="EMBL/GenBank/DDBJ databases">
        <title>Butyribacter intestini gen. nov., sp. nov., a butyric acid-producing bacterium of the family Lachnospiraceae isolated from the human faeces.</title>
        <authorList>
            <person name="Zou Y."/>
            <person name="Xue W."/>
            <person name="Luo G."/>
            <person name="Lv M."/>
        </authorList>
    </citation>
    <scope>NUCLEOTIDE SEQUENCE [LARGE SCALE GENOMIC DNA]</scope>
    <source>
        <strain evidence="5 6">ACET-33324</strain>
    </source>
</reference>
<protein>
    <recommendedName>
        <fullName evidence="7">BIG2 domain-containing protein</fullName>
    </recommendedName>
</protein>
<feature type="compositionally biased region" description="Gly residues" evidence="1">
    <location>
        <begin position="936"/>
        <end position="957"/>
    </location>
</feature>
<dbReference type="InterPro" id="IPR053139">
    <property type="entry name" value="Surface_bspA-like"/>
</dbReference>
<feature type="compositionally biased region" description="Low complexity" evidence="1">
    <location>
        <begin position="969"/>
        <end position="995"/>
    </location>
</feature>
<dbReference type="InterPro" id="IPR026906">
    <property type="entry name" value="LRR_5"/>
</dbReference>
<name>A0A0V8QBX0_9FIRM</name>
<dbReference type="InterPro" id="IPR041286">
    <property type="entry name" value="MBG_2"/>
</dbReference>
<keyword evidence="6" id="KW-1185">Reference proteome</keyword>
<dbReference type="InterPro" id="IPR043772">
    <property type="entry name" value="MBG_3"/>
</dbReference>
<evidence type="ECO:0000259" key="3">
    <source>
        <dbReference type="Pfam" id="PF18676"/>
    </source>
</evidence>
<feature type="domain" description="MBG" evidence="4">
    <location>
        <begin position="490"/>
        <end position="540"/>
    </location>
</feature>
<dbReference type="PANTHER" id="PTHR45661">
    <property type="entry name" value="SURFACE ANTIGEN"/>
    <property type="match status" value="1"/>
</dbReference>
<dbReference type="RefSeq" id="WP_058353756.1">
    <property type="nucleotide sequence ID" value="NZ_CABMMD010000189.1"/>
</dbReference>
<evidence type="ECO:0008006" key="7">
    <source>
        <dbReference type="Google" id="ProtNLM"/>
    </source>
</evidence>
<dbReference type="PANTHER" id="PTHR45661:SF3">
    <property type="entry name" value="IG-LIKE DOMAIN-CONTAINING PROTEIN"/>
    <property type="match status" value="1"/>
</dbReference>
<dbReference type="EMBL" id="LNAM01000189">
    <property type="protein sequence ID" value="KSV57994.1"/>
    <property type="molecule type" value="Genomic_DNA"/>
</dbReference>
<comment type="caution">
    <text evidence="5">The sequence shown here is derived from an EMBL/GenBank/DDBJ whole genome shotgun (WGS) entry which is preliminary data.</text>
</comment>
<organism evidence="5 6">
    <name type="scientific">Acetivibrio ethanolgignens</name>
    <dbReference type="NCBI Taxonomy" id="290052"/>
    <lineage>
        <taxon>Bacteria</taxon>
        <taxon>Bacillati</taxon>
        <taxon>Bacillota</taxon>
        <taxon>Clostridia</taxon>
        <taxon>Eubacteriales</taxon>
        <taxon>Oscillospiraceae</taxon>
        <taxon>Acetivibrio</taxon>
    </lineage>
</organism>
<dbReference type="OrthoDB" id="1817954at2"/>
<evidence type="ECO:0000256" key="1">
    <source>
        <dbReference type="SAM" id="MobiDB-lite"/>
    </source>
</evidence>
<evidence type="ECO:0000259" key="4">
    <source>
        <dbReference type="Pfam" id="PF18887"/>
    </source>
</evidence>
<feature type="domain" description="BIG2" evidence="2">
    <location>
        <begin position="1159"/>
        <end position="1230"/>
    </location>
</feature>
<feature type="domain" description="MBG" evidence="3">
    <location>
        <begin position="843"/>
        <end position="926"/>
    </location>
</feature>
<dbReference type="InterPro" id="IPR003343">
    <property type="entry name" value="Big_2"/>
</dbReference>
<dbReference type="Proteomes" id="UP000054874">
    <property type="component" value="Unassembled WGS sequence"/>
</dbReference>
<dbReference type="Pfam" id="PF18887">
    <property type="entry name" value="MBG_3"/>
    <property type="match status" value="2"/>
</dbReference>
<accession>A0A0V8QBX0</accession>
<proteinExistence type="predicted"/>
<dbReference type="Gene3D" id="3.80.10.10">
    <property type="entry name" value="Ribonuclease Inhibitor"/>
    <property type="match status" value="1"/>
</dbReference>
<gene>
    <name evidence="5" type="ORF">ASU35_14395</name>
</gene>
<dbReference type="Pfam" id="PF13306">
    <property type="entry name" value="LRR_5"/>
    <property type="match status" value="2"/>
</dbReference>
<dbReference type="Pfam" id="PF18676">
    <property type="entry name" value="MBG_2"/>
    <property type="match status" value="1"/>
</dbReference>
<dbReference type="STRING" id="290052.ASU35_14395"/>
<evidence type="ECO:0000313" key="5">
    <source>
        <dbReference type="EMBL" id="KSV57994.1"/>
    </source>
</evidence>
<dbReference type="SUPFAM" id="SSF52058">
    <property type="entry name" value="L domain-like"/>
    <property type="match status" value="1"/>
</dbReference>
<dbReference type="SUPFAM" id="SSF49373">
    <property type="entry name" value="Invasin/intimin cell-adhesion fragments"/>
    <property type="match status" value="1"/>
</dbReference>
<dbReference type="Pfam" id="PF02368">
    <property type="entry name" value="Big_2"/>
    <property type="match status" value="1"/>
</dbReference>
<evidence type="ECO:0000313" key="6">
    <source>
        <dbReference type="Proteomes" id="UP000054874"/>
    </source>
</evidence>
<dbReference type="Gene3D" id="2.60.40.1080">
    <property type="match status" value="1"/>
</dbReference>
<dbReference type="InterPro" id="IPR032675">
    <property type="entry name" value="LRR_dom_sf"/>
</dbReference>
<sequence length="1238" mass="130038">MKKRRGRKKGLALLLTTAMVMGLMPGTGVFGFGTAIVASAEVKDSGTFGEGNSFSWTLDDTGKLTISGSGAMDAWGKLTPWYELQDYIQSVEIKEGITTIGENAFQDCAFLKSITIPASVTTIRDGAFRGCRDLKTVSFGKNSGLKTIGESAFHSCWRLQSIVIPAEVTSIGRMAFWNCEKLKSINVLEENLNYCSVDGVLFNKAKTTLIAYPAYKSGDSYDIPDSVISIGEDAFSLCLGLESITIPNGVRTIGENAFQGCLRLKSITIPNDVRTIGENAFLECVNLTSIFYPGSFSGRIDHDKITTEITYTLDGDKVTITSITLGEGQTSVAIPDTTCGVPVAAVAADHQSKVGSHTHRLDSKDTCSICGKVQLKNISITITEPKATETLAEEARVSTTGVAADLITWQPSGTNAGYNKVYTASVTLSANEGYMFADSVAVTVNDLDVDSSHITKNADGKITVTYQFAKTDKGTLTASDFTFAAPDDLVYNGSAKAAAVTAAPSGVGEITVKYYDKSGKGLASAPVNAGTYIVKIDVAEGDEYNAISDVTASGWTFTISPRVITAADLEFVDAAITKVYDGMTDSNAKVWIKAGVVGTEAVEISGTSVYDSKDVTTASKVTFTPTAITSGNYTIAAAETIEHEAKITAKPVTGTNQTLLVKTNQAKDITYDLSKLLPAGVTGTTTYRVGEFFKKDGVLSSEPADADITDGKLTLHVAPVDSADKISRVTIFFVNDNYDISETSLTVQTTDKTPVTLSGVSCGNRAYNGTAYAYSGAPIWKTEDGTPVTGETTVTYYNYNVGDPVTPVDAPTNAGSYRAVFTIKSADYEGTENYSFEITKAQITVAAKNKSIYVGDAVPVLTNPTAGTDYTVTGLCGTDALGGAAAMSYGQEPDNTKTGAYEILISGLTAPAGDNYTITFTKGTLTITAKPSGGGSIGGDSAGGGSSSGGSSGGATDGTGDKTEGSGNITTITNKDGSTTTTKTETDAKGNTVTTTTRTDADGNVTGVTEKSVIAHIEKNTTATVTVKTDGDGNVTSAKASITKTSDSSKVSLSGKVLGQITEAAGADTKVRVTMTVKDNDGKTLYKVQADANEILPGEKLYIYKRDTKTGTYTMVNDKEYKVTKAGTVTVNMTKKATYELVTAKESKAIEKAILATVKPAKTSKSLSEGKKTTFKFSGKLDMDNVKSITYATSRKSIATVTKKGTITAVNAGTAAIRATVTLKNGTKKTIKMTIKVK</sequence>
<evidence type="ECO:0000259" key="2">
    <source>
        <dbReference type="Pfam" id="PF02368"/>
    </source>
</evidence>
<dbReference type="AlphaFoldDB" id="A0A0V8QBX0"/>
<feature type="domain" description="MBG" evidence="4">
    <location>
        <begin position="773"/>
        <end position="842"/>
    </location>
</feature>